<evidence type="ECO:0000313" key="3">
    <source>
        <dbReference type="Proteomes" id="UP000284531"/>
    </source>
</evidence>
<dbReference type="EMBL" id="RAPQ01000009">
    <property type="protein sequence ID" value="RKE02321.1"/>
    <property type="molecule type" value="Genomic_DNA"/>
</dbReference>
<sequence length="182" mass="20653">MEILDFLTTNWKYLMSAVIPVGIFIAGMYFQNRTRIKANLEIRLITMDGVIQNSVDLIAVNLGSKKTYIKSFGFIFNGKQIPVKMLDLNEDIPNHVFDVEKNYPILGAFAPLNEAPRLLLKNCNSLEGGQMAVAFFEAFDLEDTIFEQKTRNVKGFIELQNGKKKTVSIDIEKLIEINKSLD</sequence>
<keyword evidence="1" id="KW-1133">Transmembrane helix</keyword>
<name>A0A419X3M5_9BACT</name>
<comment type="caution">
    <text evidence="2">The sequence shown here is derived from an EMBL/GenBank/DDBJ whole genome shotgun (WGS) entry which is preliminary data.</text>
</comment>
<gene>
    <name evidence="2" type="ORF">BXY64_2409</name>
</gene>
<reference evidence="2 3" key="1">
    <citation type="submission" date="2018-09" db="EMBL/GenBank/DDBJ databases">
        <title>Genomic Encyclopedia of Archaeal and Bacterial Type Strains, Phase II (KMG-II): from individual species to whole genera.</title>
        <authorList>
            <person name="Goeker M."/>
        </authorList>
    </citation>
    <scope>NUCLEOTIDE SEQUENCE [LARGE SCALE GENOMIC DNA]</scope>
    <source>
        <strain evidence="2 3">DSM 21950</strain>
    </source>
</reference>
<dbReference type="AlphaFoldDB" id="A0A419X3M5"/>
<dbReference type="RefSeq" id="WP_120240200.1">
    <property type="nucleotide sequence ID" value="NZ_RAPQ01000009.1"/>
</dbReference>
<proteinExistence type="predicted"/>
<keyword evidence="1" id="KW-0472">Membrane</keyword>
<keyword evidence="3" id="KW-1185">Reference proteome</keyword>
<accession>A0A419X3M5</accession>
<dbReference type="Proteomes" id="UP000284531">
    <property type="component" value="Unassembled WGS sequence"/>
</dbReference>
<organism evidence="2 3">
    <name type="scientific">Marinifilum flexuosum</name>
    <dbReference type="NCBI Taxonomy" id="1117708"/>
    <lineage>
        <taxon>Bacteria</taxon>
        <taxon>Pseudomonadati</taxon>
        <taxon>Bacteroidota</taxon>
        <taxon>Bacteroidia</taxon>
        <taxon>Marinilabiliales</taxon>
        <taxon>Marinifilaceae</taxon>
    </lineage>
</organism>
<protein>
    <submittedName>
        <fullName evidence="2">Uncharacterized protein</fullName>
    </submittedName>
</protein>
<keyword evidence="1" id="KW-0812">Transmembrane</keyword>
<feature type="transmembrane region" description="Helical" evidence="1">
    <location>
        <begin position="12"/>
        <end position="30"/>
    </location>
</feature>
<evidence type="ECO:0000256" key="1">
    <source>
        <dbReference type="SAM" id="Phobius"/>
    </source>
</evidence>
<evidence type="ECO:0000313" key="2">
    <source>
        <dbReference type="EMBL" id="RKE02321.1"/>
    </source>
</evidence>